<organism evidence="2 3">
    <name type="scientific">Apiospora aurea</name>
    <dbReference type="NCBI Taxonomy" id="335848"/>
    <lineage>
        <taxon>Eukaryota</taxon>
        <taxon>Fungi</taxon>
        <taxon>Dikarya</taxon>
        <taxon>Ascomycota</taxon>
        <taxon>Pezizomycotina</taxon>
        <taxon>Sordariomycetes</taxon>
        <taxon>Xylariomycetidae</taxon>
        <taxon>Amphisphaeriales</taxon>
        <taxon>Apiosporaceae</taxon>
        <taxon>Apiospora</taxon>
    </lineage>
</organism>
<dbReference type="GeneID" id="92079043"/>
<accession>A0ABR1Q8J5</accession>
<keyword evidence="1" id="KW-0472">Membrane</keyword>
<evidence type="ECO:0000256" key="1">
    <source>
        <dbReference type="SAM" id="Phobius"/>
    </source>
</evidence>
<keyword evidence="1" id="KW-1133">Transmembrane helix</keyword>
<feature type="transmembrane region" description="Helical" evidence="1">
    <location>
        <begin position="159"/>
        <end position="180"/>
    </location>
</feature>
<evidence type="ECO:0000313" key="2">
    <source>
        <dbReference type="EMBL" id="KAK7948873.1"/>
    </source>
</evidence>
<dbReference type="RefSeq" id="XP_066698379.1">
    <property type="nucleotide sequence ID" value="XM_066845981.1"/>
</dbReference>
<sequence length="275" mass="29838">MATDPVAPSEHVVLADCKDGNNVLQSQMAYFNATSPESKPQDTAVVATPEGQLASWYCGFSWGQFTTTGVQFNATLGPKPAEGGYVGNGTNGYDSNNGGFRCWQQYKLNRYKQGQFQCSEVIRCDHREAPSPLPLTSCSPSDDVGDTGVPHGLALGAQIGIGVGCGVAGLILLVVAGLFWRHFRKRSRLAAELPAGGEGGEKGTAYMQNMAPGTAHADYYQHYPQELDAIHERVEADTSSPMGELYVPDQQHEMETPESRYYTHYDEHGNTIPRT</sequence>
<gene>
    <name evidence="2" type="ORF">PG986_009759</name>
</gene>
<evidence type="ECO:0000313" key="3">
    <source>
        <dbReference type="Proteomes" id="UP001391051"/>
    </source>
</evidence>
<keyword evidence="3" id="KW-1185">Reference proteome</keyword>
<dbReference type="EMBL" id="JAQQWE010000006">
    <property type="protein sequence ID" value="KAK7948873.1"/>
    <property type="molecule type" value="Genomic_DNA"/>
</dbReference>
<protein>
    <submittedName>
        <fullName evidence="2">Uncharacterized protein</fullName>
    </submittedName>
</protein>
<keyword evidence="1" id="KW-0812">Transmembrane</keyword>
<reference evidence="2 3" key="1">
    <citation type="submission" date="2023-01" db="EMBL/GenBank/DDBJ databases">
        <title>Analysis of 21 Apiospora genomes using comparative genomics revels a genus with tremendous synthesis potential of carbohydrate active enzymes and secondary metabolites.</title>
        <authorList>
            <person name="Sorensen T."/>
        </authorList>
    </citation>
    <scope>NUCLEOTIDE SEQUENCE [LARGE SCALE GENOMIC DNA]</scope>
    <source>
        <strain evidence="2 3">CBS 24483</strain>
    </source>
</reference>
<proteinExistence type="predicted"/>
<name>A0ABR1Q8J5_9PEZI</name>
<comment type="caution">
    <text evidence="2">The sequence shown here is derived from an EMBL/GenBank/DDBJ whole genome shotgun (WGS) entry which is preliminary data.</text>
</comment>
<dbReference type="Proteomes" id="UP001391051">
    <property type="component" value="Unassembled WGS sequence"/>
</dbReference>